<feature type="region of interest" description="Disordered" evidence="7">
    <location>
        <begin position="227"/>
        <end position="275"/>
    </location>
</feature>
<dbReference type="InterPro" id="IPR011989">
    <property type="entry name" value="ARM-like"/>
</dbReference>
<gene>
    <name evidence="9" type="ORF">MARU1_003596</name>
</gene>
<evidence type="ECO:0000256" key="3">
    <source>
        <dbReference type="ARBA" id="ARBA00022737"/>
    </source>
</evidence>
<feature type="compositionally biased region" description="Pro residues" evidence="7">
    <location>
        <begin position="541"/>
        <end position="552"/>
    </location>
</feature>
<feature type="compositionally biased region" description="Pro residues" evidence="7">
    <location>
        <begin position="511"/>
        <end position="528"/>
    </location>
</feature>
<proteinExistence type="inferred from homology"/>
<comment type="similarity">
    <text evidence="5">Belongs to the TOG/XMAP215 family.</text>
</comment>
<dbReference type="GO" id="GO:0099070">
    <property type="term" value="C:static microtubule bundle"/>
    <property type="evidence" value="ECO:0007669"/>
    <property type="project" value="UniProtKB-ARBA"/>
</dbReference>
<keyword evidence="3" id="KW-0677">Repeat</keyword>
<dbReference type="GO" id="GO:0003723">
    <property type="term" value="F:RNA binding"/>
    <property type="evidence" value="ECO:0007669"/>
    <property type="project" value="InterPro"/>
</dbReference>
<feature type="compositionally biased region" description="Pro residues" evidence="7">
    <location>
        <begin position="250"/>
        <end position="267"/>
    </location>
</feature>
<feature type="compositionally biased region" description="Low complexity" evidence="7">
    <location>
        <begin position="1086"/>
        <end position="1116"/>
    </location>
</feature>
<dbReference type="GO" id="GO:0000022">
    <property type="term" value="P:mitotic spindle elongation"/>
    <property type="evidence" value="ECO:0007669"/>
    <property type="project" value="UniProtKB-ARBA"/>
</dbReference>
<protein>
    <recommendedName>
        <fullName evidence="8">YTH domain-containing protein</fullName>
    </recommendedName>
</protein>
<dbReference type="PANTHER" id="PTHR12609">
    <property type="entry name" value="MICROTUBULE ASSOCIATED PROTEIN XMAP215"/>
    <property type="match status" value="1"/>
</dbReference>
<dbReference type="SMART" id="SM01349">
    <property type="entry name" value="TOG"/>
    <property type="match status" value="5"/>
</dbReference>
<evidence type="ECO:0000256" key="4">
    <source>
        <dbReference type="ARBA" id="ARBA00023212"/>
    </source>
</evidence>
<dbReference type="CDD" id="cd21134">
    <property type="entry name" value="YTH"/>
    <property type="match status" value="1"/>
</dbReference>
<dbReference type="GO" id="GO:0061863">
    <property type="term" value="F:microtubule plus end polymerase"/>
    <property type="evidence" value="ECO:0007669"/>
    <property type="project" value="InterPro"/>
</dbReference>
<accession>A0AAJ5Z962</accession>
<dbReference type="GO" id="GO:0046785">
    <property type="term" value="P:microtubule polymerization"/>
    <property type="evidence" value="ECO:0007669"/>
    <property type="project" value="InterPro"/>
</dbReference>
<feature type="region of interest" description="Disordered" evidence="7">
    <location>
        <begin position="1078"/>
        <end position="1140"/>
    </location>
</feature>
<dbReference type="Pfam" id="PF04146">
    <property type="entry name" value="YTH"/>
    <property type="match status" value="1"/>
</dbReference>
<evidence type="ECO:0000256" key="1">
    <source>
        <dbReference type="ARBA" id="ARBA00004245"/>
    </source>
</evidence>
<feature type="repeat" description="HEAT" evidence="6">
    <location>
        <begin position="1019"/>
        <end position="1056"/>
    </location>
</feature>
<dbReference type="GO" id="GO:0051315">
    <property type="term" value="P:attachment of mitotic spindle microtubules to kinetochore"/>
    <property type="evidence" value="ECO:0007669"/>
    <property type="project" value="UniProtKB-ARBA"/>
</dbReference>
<feature type="domain" description="YTH" evidence="8">
    <location>
        <begin position="2054"/>
        <end position="2120"/>
    </location>
</feature>
<dbReference type="Gene3D" id="3.10.590.10">
    <property type="entry name" value="ph1033 like domains"/>
    <property type="match status" value="1"/>
</dbReference>
<dbReference type="InterPro" id="IPR016024">
    <property type="entry name" value="ARM-type_fold"/>
</dbReference>
<dbReference type="Gene3D" id="1.25.10.10">
    <property type="entry name" value="Leucine-rich Repeat Variant"/>
    <property type="match status" value="5"/>
</dbReference>
<dbReference type="InterPro" id="IPR045110">
    <property type="entry name" value="XMAP215"/>
</dbReference>
<name>A0AAJ5Z962_9BASI</name>
<feature type="region of interest" description="Disordered" evidence="7">
    <location>
        <begin position="1842"/>
        <end position="1873"/>
    </location>
</feature>
<evidence type="ECO:0000256" key="7">
    <source>
        <dbReference type="SAM" id="MobiDB-lite"/>
    </source>
</evidence>
<comment type="subcellular location">
    <subcellularLocation>
        <location evidence="1">Cytoplasm</location>
        <location evidence="1">Cytoskeleton</location>
    </subcellularLocation>
</comment>
<keyword evidence="2" id="KW-0963">Cytoplasm</keyword>
<evidence type="ECO:0000313" key="9">
    <source>
        <dbReference type="EMBL" id="WFD17541.1"/>
    </source>
</evidence>
<dbReference type="GO" id="GO:0030951">
    <property type="term" value="P:establishment or maintenance of microtubule cytoskeleton polarity"/>
    <property type="evidence" value="ECO:0007669"/>
    <property type="project" value="InterPro"/>
</dbReference>
<feature type="region of interest" description="Disordered" evidence="7">
    <location>
        <begin position="814"/>
        <end position="842"/>
    </location>
</feature>
<feature type="region of interest" description="Disordered" evidence="7">
    <location>
        <begin position="2007"/>
        <end position="2029"/>
    </location>
</feature>
<feature type="compositionally biased region" description="Low complexity" evidence="7">
    <location>
        <begin position="553"/>
        <end position="593"/>
    </location>
</feature>
<feature type="compositionally biased region" description="Pro residues" evidence="7">
    <location>
        <begin position="2016"/>
        <end position="2029"/>
    </location>
</feature>
<feature type="compositionally biased region" description="Pro residues" evidence="7">
    <location>
        <begin position="1670"/>
        <end position="1686"/>
    </location>
</feature>
<dbReference type="Pfam" id="PF21041">
    <property type="entry name" value="XMAP215_CLASP_TOG"/>
    <property type="match status" value="2"/>
</dbReference>
<dbReference type="SUPFAM" id="SSF48371">
    <property type="entry name" value="ARM repeat"/>
    <property type="match status" value="1"/>
</dbReference>
<dbReference type="PROSITE" id="PS50077">
    <property type="entry name" value="HEAT_REPEAT"/>
    <property type="match status" value="2"/>
</dbReference>
<dbReference type="InterPro" id="IPR034085">
    <property type="entry name" value="TOG"/>
</dbReference>
<feature type="repeat" description="HEAT" evidence="6">
    <location>
        <begin position="443"/>
        <end position="481"/>
    </location>
</feature>
<evidence type="ECO:0000313" key="10">
    <source>
        <dbReference type="Proteomes" id="UP001217582"/>
    </source>
</evidence>
<evidence type="ECO:0000256" key="5">
    <source>
        <dbReference type="ARBA" id="ARBA00025722"/>
    </source>
</evidence>
<keyword evidence="4" id="KW-0206">Cytoskeleton</keyword>
<dbReference type="GO" id="GO:1990498">
    <property type="term" value="C:mitotic spindle microtubule"/>
    <property type="evidence" value="ECO:0007669"/>
    <property type="project" value="UniProtKB-ARBA"/>
</dbReference>
<dbReference type="InterPro" id="IPR048491">
    <property type="entry name" value="XMAP215_CLASP_TOG"/>
</dbReference>
<dbReference type="PROSITE" id="PS50882">
    <property type="entry name" value="YTH"/>
    <property type="match status" value="1"/>
</dbReference>
<dbReference type="EMBL" id="CP119923">
    <property type="protein sequence ID" value="WFD17541.1"/>
    <property type="molecule type" value="Genomic_DNA"/>
</dbReference>
<keyword evidence="10" id="KW-1185">Reference proteome</keyword>
<evidence type="ECO:0000259" key="8">
    <source>
        <dbReference type="PROSITE" id="PS50882"/>
    </source>
</evidence>
<evidence type="ECO:0000256" key="6">
    <source>
        <dbReference type="PROSITE-ProRule" id="PRU00103"/>
    </source>
</evidence>
<reference evidence="9 10" key="1">
    <citation type="submission" date="2023-03" db="EMBL/GenBank/DDBJ databases">
        <title>Mating type loci evolution in Malassezia.</title>
        <authorList>
            <person name="Coelho M.A."/>
        </authorList>
    </citation>
    <scope>NUCLEOTIDE SEQUENCE [LARGE SCALE GENOMIC DNA]</scope>
    <source>
        <strain evidence="9 10">CBS 13387</strain>
    </source>
</reference>
<dbReference type="InterPro" id="IPR021133">
    <property type="entry name" value="HEAT_type_2"/>
</dbReference>
<dbReference type="GO" id="GO:0044732">
    <property type="term" value="C:mitotic spindle pole body"/>
    <property type="evidence" value="ECO:0007669"/>
    <property type="project" value="UniProtKB-ARBA"/>
</dbReference>
<dbReference type="Proteomes" id="UP001217582">
    <property type="component" value="Chromosome 8"/>
</dbReference>
<feature type="region of interest" description="Disordered" evidence="7">
    <location>
        <begin position="1670"/>
        <end position="1692"/>
    </location>
</feature>
<feature type="compositionally biased region" description="Low complexity" evidence="7">
    <location>
        <begin position="529"/>
        <end position="540"/>
    </location>
</feature>
<dbReference type="GO" id="GO:0005881">
    <property type="term" value="C:cytoplasmic microtubule"/>
    <property type="evidence" value="ECO:0007669"/>
    <property type="project" value="UniProtKB-ARBA"/>
</dbReference>
<dbReference type="FunFam" id="1.25.10.10:FF:000019">
    <property type="entry name" value="Cytoskeleton-associated protein 5"/>
    <property type="match status" value="1"/>
</dbReference>
<dbReference type="InterPro" id="IPR007275">
    <property type="entry name" value="YTH_domain"/>
</dbReference>
<dbReference type="GO" id="GO:1990571">
    <property type="term" value="P:meiotic centromere clustering"/>
    <property type="evidence" value="ECO:0007669"/>
    <property type="project" value="UniProtKB-ARBA"/>
</dbReference>
<feature type="region of interest" description="Disordered" evidence="7">
    <location>
        <begin position="496"/>
        <end position="601"/>
    </location>
</feature>
<feature type="region of interest" description="Disordered" evidence="7">
    <location>
        <begin position="1913"/>
        <end position="1937"/>
    </location>
</feature>
<evidence type="ECO:0000256" key="2">
    <source>
        <dbReference type="ARBA" id="ARBA00022490"/>
    </source>
</evidence>
<feature type="compositionally biased region" description="Low complexity" evidence="7">
    <location>
        <begin position="1922"/>
        <end position="1931"/>
    </location>
</feature>
<dbReference type="GO" id="GO:0051010">
    <property type="term" value="F:microtubule plus-end binding"/>
    <property type="evidence" value="ECO:0007669"/>
    <property type="project" value="InterPro"/>
</dbReference>
<sequence length="2120" mass="228333">MADSDDVSRMPLEERLSSKLWKARLSAYEELAASFARTPSSDDALMLAYARQPDTLRGMALDANAAAQEKGVECLCAFVRYGAHHAGRTRDVVMPSVAEKCLGSMRTGTRKAALELVLLYAEHEDTMGCDGLVSDISDKLAAKQPKVVAANVAALTALVRAFGGEQVNVRLVAQCLPKVFGHADKQVRAEGADLAVELHHWMGAGLAPVLAQLKDIQAKELEQRFAEAPAASAPTRYLASRQPTEAPAREPTPPPAAVDEPPPPTPSVDPYDMAEPVNPLQSRRLAPTFFDMVTSTKWQERIEALESLHAALTESPRLVRDPGLDEYVQALHVRIQKDANINVVLHASRCLEALARGLRQDGAPYTYVLPTLLDKLKERKPATLEVLHATLDAVYLCSSLPEILEPVSKAAVHKNPAVKAGTIRFLGRCLASARPTPQDIAVTAPLLVHAMSDGTGDVRDAAASSMGALLQVVGERPLLPYLDQLDDLKRAKVREEASVRSATAPASKAAPMPPASPAPKAVPPPKPAAAPKAAPLAKPAAKPPPMPPPKPAAAPKAAPLAKPAAKPTQPAASRGAGAPKAAPRTAPKAAARAEPPRSRFAPEEADALARDLIPPRIQEQLASSQWKERLEGAQALTAWLDDADADVLAHFLAQRPGWRESNFQVMGEVFRCMQRMTQLPTFGRATVALTVQPLCEKLGDMKLKALAGETLLQYAEVTSLSAVLTHCVPWIGALKAPKAQADALAWMDQAILAFGAVGLDVPALVTFLGTCLASANPAVRTSATAVVVTLARFSGPSVVSLLPDITPQLRSTIETQVQTAPPPPPPTRSARTAEPVAQDEPVEAVPEAPLDDALPRMEIDTLVSPATLASSSDTAWKVRKEALERIRDALRPHARLRGGMELAQTLRPRFLDTNLMVRTLALDIVIMLAQGTQPFEPLARVLGASVTQVLADSKAPLRASAKAALSAMAHGRALGPLLAPMGHVLDGKHANPTLRQELFAWLHAYMTETPGSPGDVHPLIPSVVASLDDRAAPVRQAAQSLLPFLVQYAGPKALYEAAAQLKGASRATATPLIDAARGSAPTAGRAVSAASTASTTSTTKEPSRGAARRPLPARAPETPRPSAVNRSLAPRAPRPHTETALLLSADAKGKAARERASRTPLVVDGTVRPAEIEALRHQMDLCCAPTLVAALFSQDHHAERDYLQGTSDLLAYLAKAPSAPVLAQSDVLIKYACVRVLDRHTSVALRCMELLSTLMDVLSTHGTHLTESEAQALLATLLVRLGDAKPMFREHARDMLRRSTVLFPPSRVFSVLLEQGVSAQQVRTRAESLQELAFLLARQGLGVCTPSKAFPVMASCISDRDAAVRGAALAALTEAYQLQGDALWRLLGPLSARDQALLEERCQRTMTRPARRAAPQEDDVLTQICSDDKEESIAGLKSLQAQLGERSLPASDTVHALLHAWDAVGREPELDHRYIKHILQSILVLLDTHMHLDATQLSPLLEGLLRRLMHVSAQDHEASQTLSKQLNAVVLRILSMSHGDDVYQALFSLLVSTTADVATGDQAQLAELVVKCLWKVARKLPAALDAKQVHAEALLRSVERFFEAIPPSEWAQRAQKHVPLRDIPLITATNVLKQLTDTLGEGALAATDAWTEPEKTHVYRYLLRLLHGPSPPPAADAPSPAPPAPPAASDDAPTEELRAIFDAISQKDKSRAAIRDLYEFQKRHPSMHASIERSLQNTGPIFQRYIKRALANHAAEDEAPAPPTPSTSVDARLAELKAKFRREPSRDAPERMQKRMSMSTEALRTRLANMRTDDAAPPSTITGLWGAPGQIRAEYVGDVAHASQTPSSHLSLSVRNSEPSDTPTCQTRTQSVSALPDAWRSQLSLSSALSSITQDAASLCPGTSSVPRHSAPHVLLSHDTSPRSFSSAHSSPLHGTQRRASYAHDPLGQRRGSDTFSAAGAAAASSLWSPIDDPKLAYRRSTLHIGDVITPVPPGPMPRRVSSRRMSWDDAEPPVDVEPPVPMPPPQPSAPTPWLYQDPFSLYRPLPMTWPMPERAFVIKSFTAIDVQLSVTHGVWTSTEKGNHRLNKAWMRSSQRGPIYLFFSVNGSAATHKNCCQRRR</sequence>
<organism evidence="9 10">
    <name type="scientific">Malassezia arunalokei</name>
    <dbReference type="NCBI Taxonomy" id="1514897"/>
    <lineage>
        <taxon>Eukaryota</taxon>
        <taxon>Fungi</taxon>
        <taxon>Dikarya</taxon>
        <taxon>Basidiomycota</taxon>
        <taxon>Ustilaginomycotina</taxon>
        <taxon>Malasseziomycetes</taxon>
        <taxon>Malasseziales</taxon>
        <taxon>Malasseziaceae</taxon>
        <taxon>Malassezia</taxon>
    </lineage>
</organism>